<evidence type="ECO:0000259" key="1">
    <source>
        <dbReference type="Pfam" id="PF14243"/>
    </source>
</evidence>
<comment type="caution">
    <text evidence="2">The sequence shown here is derived from an EMBL/GenBank/DDBJ whole genome shotgun (WGS) entry which is preliminary data.</text>
</comment>
<dbReference type="Pfam" id="PF14243">
    <property type="entry name" value="R2K_3"/>
    <property type="match status" value="1"/>
</dbReference>
<reference evidence="2" key="1">
    <citation type="submission" date="2022-01" db="EMBL/GenBank/DDBJ databases">
        <authorList>
            <person name="Criscuolo A."/>
        </authorList>
    </citation>
    <scope>NUCLEOTIDE SEQUENCE</scope>
    <source>
        <strain evidence="2">CIP111892</strain>
    </source>
</reference>
<dbReference type="EMBL" id="CAKMMG010000005">
    <property type="protein sequence ID" value="CAH1212661.1"/>
    <property type="molecule type" value="Genomic_DNA"/>
</dbReference>
<sequence length="301" mass="34576">MRVIFCRDPLDAKRVDMDYEAEWHGAQAAGFKTELLSLEDLLEGEAVRSIRQIAPALPRESAVYRGWMMKPEHYEQLYYALLSKNIELINDPSAYAHCHYLPYSYSLIASMTPRTVWRTSPGEPEGWTELFAQIAVFGQSPLIVKDYVKSRKHEWSDACYIPDASDHENVRRVVSNFVERQGDGLSEGIVLREFVPLEYLQTHDKSGMPLSKEYRIFFLDQQIIAFLNYWDDAAYDEEQPELTPFRDIARTITSRFFTMDIAKTSEGRWIIVELGDGGVSGLPVQMDVSAFYEKLMDATNG</sequence>
<name>A0ABM9CHK3_9BACL</name>
<organism evidence="2 3">
    <name type="scientific">Paenibacillus auburnensis</name>
    <dbReference type="NCBI Taxonomy" id="2905649"/>
    <lineage>
        <taxon>Bacteria</taxon>
        <taxon>Bacillati</taxon>
        <taxon>Bacillota</taxon>
        <taxon>Bacilli</taxon>
        <taxon>Bacillales</taxon>
        <taxon>Paenibacillaceae</taxon>
        <taxon>Paenibacillus</taxon>
    </lineage>
</organism>
<dbReference type="InterPro" id="IPR025643">
    <property type="entry name" value="R2K_3"/>
</dbReference>
<gene>
    <name evidence="2" type="ORF">PAECIP111892_03795</name>
</gene>
<evidence type="ECO:0000313" key="3">
    <source>
        <dbReference type="Proteomes" id="UP000838324"/>
    </source>
</evidence>
<feature type="domain" description="ATP-grasp" evidence="1">
    <location>
        <begin position="138"/>
        <end position="295"/>
    </location>
</feature>
<dbReference type="Proteomes" id="UP000838324">
    <property type="component" value="Unassembled WGS sequence"/>
</dbReference>
<proteinExistence type="predicted"/>
<accession>A0ABM9CHK3</accession>
<keyword evidence="3" id="KW-1185">Reference proteome</keyword>
<dbReference type="RefSeq" id="WP_236335561.1">
    <property type="nucleotide sequence ID" value="NZ_CAKMMG010000005.1"/>
</dbReference>
<protein>
    <recommendedName>
        <fullName evidence="1">ATP-grasp domain-containing protein</fullName>
    </recommendedName>
</protein>
<evidence type="ECO:0000313" key="2">
    <source>
        <dbReference type="EMBL" id="CAH1212661.1"/>
    </source>
</evidence>